<dbReference type="GO" id="GO:0004125">
    <property type="term" value="F:L-seryl-tRNA(Sec) selenium transferase activity"/>
    <property type="evidence" value="ECO:0007669"/>
    <property type="project" value="UniProtKB-UniRule"/>
</dbReference>
<feature type="domain" description="L-seryl-tRNA selenium transferase N-terminal" evidence="10">
    <location>
        <begin position="7"/>
        <end position="44"/>
    </location>
</feature>
<dbReference type="Pfam" id="PF12390">
    <property type="entry name" value="Se-cys_synth_N"/>
    <property type="match status" value="1"/>
</dbReference>
<organism evidence="11 12">
    <name type="scientific">Stieleria marina</name>
    <dbReference type="NCBI Taxonomy" id="1930275"/>
    <lineage>
        <taxon>Bacteria</taxon>
        <taxon>Pseudomonadati</taxon>
        <taxon>Planctomycetota</taxon>
        <taxon>Planctomycetia</taxon>
        <taxon>Pirellulales</taxon>
        <taxon>Pirellulaceae</taxon>
        <taxon>Stieleria</taxon>
    </lineage>
</organism>
<comment type="similarity">
    <text evidence="7 8">Belongs to the SelA family.</text>
</comment>
<keyword evidence="5 8" id="KW-0648">Protein biosynthesis</keyword>
<dbReference type="HAMAP" id="MF_00423">
    <property type="entry name" value="SelA"/>
    <property type="match status" value="1"/>
</dbReference>
<evidence type="ECO:0000256" key="1">
    <source>
        <dbReference type="ARBA" id="ARBA00001933"/>
    </source>
</evidence>
<evidence type="ECO:0000256" key="9">
    <source>
        <dbReference type="PIRSR" id="PIRSR618319-50"/>
    </source>
</evidence>
<comment type="subcellular location">
    <subcellularLocation>
        <location evidence="8">Cytoplasm</location>
    </subcellularLocation>
</comment>
<dbReference type="InterPro" id="IPR015421">
    <property type="entry name" value="PyrdxlP-dep_Trfase_major"/>
</dbReference>
<dbReference type="RefSeq" id="WP_419189875.1">
    <property type="nucleotide sequence ID" value="NZ_CP036526.1"/>
</dbReference>
<evidence type="ECO:0000256" key="6">
    <source>
        <dbReference type="ARBA" id="ARBA00023266"/>
    </source>
</evidence>
<dbReference type="EMBL" id="CP036526">
    <property type="protein sequence ID" value="QDT10053.1"/>
    <property type="molecule type" value="Genomic_DNA"/>
</dbReference>
<dbReference type="GO" id="GO:0005737">
    <property type="term" value="C:cytoplasm"/>
    <property type="evidence" value="ECO:0007669"/>
    <property type="project" value="UniProtKB-SubCell"/>
</dbReference>
<dbReference type="GO" id="GO:0001717">
    <property type="term" value="P:conversion of seryl-tRNAsec to selenocys-tRNAsec"/>
    <property type="evidence" value="ECO:0007669"/>
    <property type="project" value="UniProtKB-UniRule"/>
</dbReference>
<dbReference type="PANTHER" id="PTHR32328:SF0">
    <property type="entry name" value="L-SERYL-TRNA(SEC) SELENIUM TRANSFERASE"/>
    <property type="match status" value="1"/>
</dbReference>
<comment type="function">
    <text evidence="8">Converts seryl-tRNA(Sec) to selenocysteinyl-tRNA(Sec) required for selenoprotein biosynthesis.</text>
</comment>
<dbReference type="AlphaFoldDB" id="A0A517NSG3"/>
<keyword evidence="4 8" id="KW-0663">Pyridoxal phosphate</keyword>
<sequence>MNKTQQLRELPSVDEVLHFDAIQDLALSCPRQSLVGWVRQAIDSQRQLILSEESGTRPSHEAIVEMILAQADLNQRESLQHVINATGIMLHTNLGRAPLAARAIQRVRQASAFSNVELDLDSGKRSKRGFRVTKLLQELTGAEAALVVNNCAAATMLVLQTMASGKEVVISRGQLVEIGGGFRLPNVFSAAGVKLCEIGTTNRTHVHDYEAAIGEETAAIMRVHHSNFAQIGFVTEPTIAELISSKRPESVPVIDDVGSGCVGDLSQYGIEEPDVIASVAAGADVTLFSGDKLFGGPQAGIIVGREHWIRRMSKNPLMRAIRVDKMTLAALEATTEIHLAGNATQELPLMQMLSKPLAEIQSSCQQVVQSLRKTSSATVSVVSSESQVGGGSVPGVGVSSHAIKIQTDHADQLCQFLRSGRPAVQGRITDGAVLLDLRTVADEEINLLTGRINDSLAELESGHAQ</sequence>
<evidence type="ECO:0000256" key="7">
    <source>
        <dbReference type="ARBA" id="ARBA00044507"/>
    </source>
</evidence>
<comment type="cofactor">
    <cofactor evidence="1 8 9">
        <name>pyridoxal 5'-phosphate</name>
        <dbReference type="ChEBI" id="CHEBI:597326"/>
    </cofactor>
</comment>
<dbReference type="UniPathway" id="UPA00906">
    <property type="reaction ID" value="UER00896"/>
</dbReference>
<name>A0A517NSG3_9BACT</name>
<proteinExistence type="inferred from homology"/>
<feature type="modified residue" description="N6-(pyridoxal phosphate)lysine" evidence="8 9">
    <location>
        <position position="292"/>
    </location>
</feature>
<dbReference type="SUPFAM" id="SSF53383">
    <property type="entry name" value="PLP-dependent transferases"/>
    <property type="match status" value="1"/>
</dbReference>
<evidence type="ECO:0000256" key="5">
    <source>
        <dbReference type="ARBA" id="ARBA00022917"/>
    </source>
</evidence>
<accession>A0A517NSG3</accession>
<dbReference type="InterPro" id="IPR015424">
    <property type="entry name" value="PyrdxlP-dep_Trfase"/>
</dbReference>
<gene>
    <name evidence="11" type="primary">selA_2</name>
    <name evidence="8" type="synonym">selA</name>
    <name evidence="11" type="ORF">K239x_20060</name>
</gene>
<evidence type="ECO:0000313" key="12">
    <source>
        <dbReference type="Proteomes" id="UP000319817"/>
    </source>
</evidence>
<dbReference type="Gene3D" id="3.90.1150.180">
    <property type="match status" value="1"/>
</dbReference>
<keyword evidence="3 8" id="KW-0808">Transferase</keyword>
<dbReference type="GO" id="GO:0001514">
    <property type="term" value="P:selenocysteine incorporation"/>
    <property type="evidence" value="ECO:0007669"/>
    <property type="project" value="UniProtKB-UniRule"/>
</dbReference>
<comment type="catalytic activity">
    <reaction evidence="8">
        <text>L-seryl-tRNA(Sec) + selenophosphate + H(+) = L-selenocysteinyl-tRNA(Sec) + phosphate</text>
        <dbReference type="Rhea" id="RHEA:22728"/>
        <dbReference type="Rhea" id="RHEA-COMP:9742"/>
        <dbReference type="Rhea" id="RHEA-COMP:9743"/>
        <dbReference type="ChEBI" id="CHEBI:15378"/>
        <dbReference type="ChEBI" id="CHEBI:16144"/>
        <dbReference type="ChEBI" id="CHEBI:43474"/>
        <dbReference type="ChEBI" id="CHEBI:78533"/>
        <dbReference type="ChEBI" id="CHEBI:78573"/>
        <dbReference type="EC" id="2.9.1.1"/>
    </reaction>
</comment>
<dbReference type="EC" id="2.9.1.1" evidence="8"/>
<keyword evidence="12" id="KW-1185">Reference proteome</keyword>
<evidence type="ECO:0000256" key="4">
    <source>
        <dbReference type="ARBA" id="ARBA00022898"/>
    </source>
</evidence>
<evidence type="ECO:0000256" key="8">
    <source>
        <dbReference type="HAMAP-Rule" id="MF_00423"/>
    </source>
</evidence>
<dbReference type="InterPro" id="IPR025862">
    <property type="entry name" value="SelA_trans_N_dom"/>
</dbReference>
<dbReference type="InterPro" id="IPR004534">
    <property type="entry name" value="SelA_trans"/>
</dbReference>
<evidence type="ECO:0000256" key="2">
    <source>
        <dbReference type="ARBA" id="ARBA00022490"/>
    </source>
</evidence>
<dbReference type="InterPro" id="IPR018319">
    <property type="entry name" value="SelA-like"/>
</dbReference>
<evidence type="ECO:0000259" key="10">
    <source>
        <dbReference type="Pfam" id="PF12390"/>
    </source>
</evidence>
<dbReference type="Proteomes" id="UP000319817">
    <property type="component" value="Chromosome"/>
</dbReference>
<evidence type="ECO:0000256" key="3">
    <source>
        <dbReference type="ARBA" id="ARBA00022679"/>
    </source>
</evidence>
<evidence type="ECO:0000313" key="11">
    <source>
        <dbReference type="EMBL" id="QDT10053.1"/>
    </source>
</evidence>
<comment type="pathway">
    <text evidence="8">Aminoacyl-tRNA biosynthesis; selenocysteinyl-tRNA(Sec) biosynthesis; selenocysteinyl-tRNA(Sec) from L-seryl-tRNA(Sec) (bacterial route): step 1/1.</text>
</comment>
<keyword evidence="2 8" id="KW-0963">Cytoplasm</keyword>
<dbReference type="PANTHER" id="PTHR32328">
    <property type="entry name" value="L-SERYL-TRNA(SEC) SELENIUM TRANSFERASE"/>
    <property type="match status" value="1"/>
</dbReference>
<dbReference type="Gene3D" id="3.40.640.10">
    <property type="entry name" value="Type I PLP-dependent aspartate aminotransferase-like (Major domain)"/>
    <property type="match status" value="1"/>
</dbReference>
<protein>
    <recommendedName>
        <fullName evidence="8">L-seryl-tRNA(Sec) selenium transferase</fullName>
        <ecNumber evidence="8">2.9.1.1</ecNumber>
    </recommendedName>
    <alternativeName>
        <fullName evidence="8">Selenocysteine synthase</fullName>
        <shortName evidence="8">Sec synthase</shortName>
    </alternativeName>
    <alternativeName>
        <fullName evidence="8">Selenocysteinyl-tRNA(Sec) synthase</fullName>
    </alternativeName>
</protein>
<dbReference type="Pfam" id="PF03841">
    <property type="entry name" value="SelA"/>
    <property type="match status" value="1"/>
</dbReference>
<keyword evidence="6 8" id="KW-0711">Selenium</keyword>
<reference evidence="11 12" key="1">
    <citation type="submission" date="2019-02" db="EMBL/GenBank/DDBJ databases">
        <title>Deep-cultivation of Planctomycetes and their phenomic and genomic characterization uncovers novel biology.</title>
        <authorList>
            <person name="Wiegand S."/>
            <person name="Jogler M."/>
            <person name="Boedeker C."/>
            <person name="Pinto D."/>
            <person name="Vollmers J."/>
            <person name="Rivas-Marin E."/>
            <person name="Kohn T."/>
            <person name="Peeters S.H."/>
            <person name="Heuer A."/>
            <person name="Rast P."/>
            <person name="Oberbeckmann S."/>
            <person name="Bunk B."/>
            <person name="Jeske O."/>
            <person name="Meyerdierks A."/>
            <person name="Storesund J.E."/>
            <person name="Kallscheuer N."/>
            <person name="Luecker S."/>
            <person name="Lage O.M."/>
            <person name="Pohl T."/>
            <person name="Merkel B.J."/>
            <person name="Hornburger P."/>
            <person name="Mueller R.-W."/>
            <person name="Bruemmer F."/>
            <person name="Labrenz M."/>
            <person name="Spormann A.M."/>
            <person name="Op den Camp H."/>
            <person name="Overmann J."/>
            <person name="Amann R."/>
            <person name="Jetten M.S.M."/>
            <person name="Mascher T."/>
            <person name="Medema M.H."/>
            <person name="Devos D.P."/>
            <person name="Kaster A.-K."/>
            <person name="Ovreas L."/>
            <person name="Rohde M."/>
            <person name="Galperin M.Y."/>
            <person name="Jogler C."/>
        </authorList>
    </citation>
    <scope>NUCLEOTIDE SEQUENCE [LARGE SCALE GENOMIC DNA]</scope>
    <source>
        <strain evidence="11 12">K23_9</strain>
    </source>
</reference>
<dbReference type="NCBIfam" id="TIGR00474">
    <property type="entry name" value="selA"/>
    <property type="match status" value="1"/>
</dbReference>